<reference evidence="11 12" key="1">
    <citation type="submission" date="2020-05" db="EMBL/GenBank/DDBJ databases">
        <authorList>
            <person name="Niu N."/>
        </authorList>
    </citation>
    <scope>NUCLEOTIDE SEQUENCE [LARGE SCALE GENOMIC DNA]</scope>
    <source>
        <strain evidence="11 12">LMG10982</strain>
    </source>
</reference>
<sequence>MNTQQWLKELVSFDTTSRYSNLELIDRVRSYFDRYNLPSWITKNSDGTKANLFATLPAYDGNTQGGIVLSGHTDVVPVDGQEWDTDPFVLTEKEGKLYGRGTCDMKGFLASALALLPEFIQQKRKKPLHFAFSYDEELGCVGAPLMIDELVRRQQQIEGCVVGEPTHMRVIVAHKGSSTFTCHVHGRAAHGSLTPLGCNAVEHAARLICHIQDVAEMYRQNGPFDNDYDVPFTTLSSNMIQGGTASNIIPSDCSFTYEVRNLPGVPMQQIQSKIEDYIHQILLPRMRTTFPEANIDITVDNTTLSLEASEQAAITALVRALTQDNKIRKVGGGTEAGLFEKIGIPSIVCGPGNLDQAHKPNEFIELTQLVACDNFLRKLVASLQ</sequence>
<dbReference type="SUPFAM" id="SSF55031">
    <property type="entry name" value="Bacterial exopeptidase dimerisation domain"/>
    <property type="match status" value="1"/>
</dbReference>
<comment type="similarity">
    <text evidence="2">Belongs to the peptidase M20A family. ArgE subfamily.</text>
</comment>
<dbReference type="InterPro" id="IPR002933">
    <property type="entry name" value="Peptidase_M20"/>
</dbReference>
<keyword evidence="4" id="KW-0055">Arginine biosynthesis</keyword>
<dbReference type="Pfam" id="PF01546">
    <property type="entry name" value="Peptidase_M20"/>
    <property type="match status" value="1"/>
</dbReference>
<dbReference type="NCBIfam" id="TIGR01892">
    <property type="entry name" value="AcOrn-deacetyl"/>
    <property type="match status" value="1"/>
</dbReference>
<dbReference type="InterPro" id="IPR010169">
    <property type="entry name" value="AcOrn-deacetyl"/>
</dbReference>
<evidence type="ECO:0000256" key="7">
    <source>
        <dbReference type="ARBA" id="ARBA00022801"/>
    </source>
</evidence>
<dbReference type="GO" id="GO:0006526">
    <property type="term" value="P:L-arginine biosynthetic process"/>
    <property type="evidence" value="ECO:0007669"/>
    <property type="project" value="UniProtKB-KW"/>
</dbReference>
<dbReference type="Gene3D" id="3.30.70.360">
    <property type="match status" value="1"/>
</dbReference>
<dbReference type="InterPro" id="IPR036264">
    <property type="entry name" value="Bact_exopeptidase_dim_dom"/>
</dbReference>
<dbReference type="Proteomes" id="UP000541421">
    <property type="component" value="Unassembled WGS sequence"/>
</dbReference>
<dbReference type="AlphaFoldDB" id="A0A7Y4P521"/>
<protein>
    <submittedName>
        <fullName evidence="11">Acetylornithine deacetylase</fullName>
        <ecNumber evidence="11">3.5.1.16</ecNumber>
    </submittedName>
</protein>
<dbReference type="InterPro" id="IPR050072">
    <property type="entry name" value="Peptidase_M20A"/>
</dbReference>
<gene>
    <name evidence="11" type="primary">argE</name>
    <name evidence="11" type="ORF">HKX40_07985</name>
</gene>
<dbReference type="Pfam" id="PF07687">
    <property type="entry name" value="M20_dimer"/>
    <property type="match status" value="1"/>
</dbReference>
<comment type="cofactor">
    <cofactor evidence="1">
        <name>Zn(2+)</name>
        <dbReference type="ChEBI" id="CHEBI:29105"/>
    </cofactor>
</comment>
<dbReference type="GO" id="GO:0008777">
    <property type="term" value="F:acetylornithine deacetylase activity"/>
    <property type="evidence" value="ECO:0007669"/>
    <property type="project" value="UniProtKB-EC"/>
</dbReference>
<evidence type="ECO:0000256" key="9">
    <source>
        <dbReference type="ARBA" id="ARBA00023285"/>
    </source>
</evidence>
<organism evidence="11 12">
    <name type="scientific">Pelistega europaea</name>
    <dbReference type="NCBI Taxonomy" id="106147"/>
    <lineage>
        <taxon>Bacteria</taxon>
        <taxon>Pseudomonadati</taxon>
        <taxon>Pseudomonadota</taxon>
        <taxon>Betaproteobacteria</taxon>
        <taxon>Burkholderiales</taxon>
        <taxon>Alcaligenaceae</taxon>
        <taxon>Pelistega</taxon>
    </lineage>
</organism>
<proteinExistence type="inferred from homology"/>
<evidence type="ECO:0000259" key="10">
    <source>
        <dbReference type="Pfam" id="PF07687"/>
    </source>
</evidence>
<dbReference type="NCBIfam" id="NF005710">
    <property type="entry name" value="PRK07522.1"/>
    <property type="match status" value="1"/>
</dbReference>
<dbReference type="Gene3D" id="3.40.630.10">
    <property type="entry name" value="Zn peptidases"/>
    <property type="match status" value="1"/>
</dbReference>
<keyword evidence="7 11" id="KW-0378">Hydrolase</keyword>
<evidence type="ECO:0000256" key="2">
    <source>
        <dbReference type="ARBA" id="ARBA00005691"/>
    </source>
</evidence>
<evidence type="ECO:0000256" key="1">
    <source>
        <dbReference type="ARBA" id="ARBA00001947"/>
    </source>
</evidence>
<evidence type="ECO:0000256" key="6">
    <source>
        <dbReference type="ARBA" id="ARBA00022723"/>
    </source>
</evidence>
<keyword evidence="5" id="KW-0028">Amino-acid biosynthesis</keyword>
<comment type="caution">
    <text evidence="11">The sequence shown here is derived from an EMBL/GenBank/DDBJ whole genome shotgun (WGS) entry which is preliminary data.</text>
</comment>
<keyword evidence="12" id="KW-1185">Reference proteome</keyword>
<keyword evidence="6" id="KW-0479">Metal-binding</keyword>
<evidence type="ECO:0000256" key="8">
    <source>
        <dbReference type="ARBA" id="ARBA00022833"/>
    </source>
</evidence>
<evidence type="ECO:0000313" key="12">
    <source>
        <dbReference type="Proteomes" id="UP000541421"/>
    </source>
</evidence>
<keyword evidence="3" id="KW-0963">Cytoplasm</keyword>
<evidence type="ECO:0000256" key="3">
    <source>
        <dbReference type="ARBA" id="ARBA00022490"/>
    </source>
</evidence>
<name>A0A7Y4P521_9BURK</name>
<dbReference type="PANTHER" id="PTHR43808:SF31">
    <property type="entry name" value="N-ACETYL-L-CITRULLINE DEACETYLASE"/>
    <property type="match status" value="1"/>
</dbReference>
<accession>A0A7Y4P521</accession>
<feature type="domain" description="Peptidase M20 dimerisation" evidence="10">
    <location>
        <begin position="172"/>
        <end position="282"/>
    </location>
</feature>
<dbReference type="EMBL" id="JABGBO010000008">
    <property type="protein sequence ID" value="NOL50071.1"/>
    <property type="molecule type" value="Genomic_DNA"/>
</dbReference>
<keyword evidence="8" id="KW-0862">Zinc</keyword>
<dbReference type="SUPFAM" id="SSF53187">
    <property type="entry name" value="Zn-dependent exopeptidases"/>
    <property type="match status" value="1"/>
</dbReference>
<dbReference type="EC" id="3.5.1.16" evidence="11"/>
<dbReference type="GO" id="GO:0046872">
    <property type="term" value="F:metal ion binding"/>
    <property type="evidence" value="ECO:0007669"/>
    <property type="project" value="UniProtKB-KW"/>
</dbReference>
<dbReference type="PANTHER" id="PTHR43808">
    <property type="entry name" value="ACETYLORNITHINE DEACETYLASE"/>
    <property type="match status" value="1"/>
</dbReference>
<evidence type="ECO:0000313" key="11">
    <source>
        <dbReference type="EMBL" id="NOL50071.1"/>
    </source>
</evidence>
<dbReference type="CDD" id="cd03894">
    <property type="entry name" value="M20_ArgE"/>
    <property type="match status" value="1"/>
</dbReference>
<dbReference type="PROSITE" id="PS00759">
    <property type="entry name" value="ARGE_DAPE_CPG2_2"/>
    <property type="match status" value="1"/>
</dbReference>
<evidence type="ECO:0000256" key="4">
    <source>
        <dbReference type="ARBA" id="ARBA00022571"/>
    </source>
</evidence>
<dbReference type="InterPro" id="IPR011650">
    <property type="entry name" value="Peptidase_M20_dimer"/>
</dbReference>
<dbReference type="RefSeq" id="WP_171589055.1">
    <property type="nucleotide sequence ID" value="NZ_JABGBO010000008.1"/>
</dbReference>
<evidence type="ECO:0000256" key="5">
    <source>
        <dbReference type="ARBA" id="ARBA00022605"/>
    </source>
</evidence>
<keyword evidence="9" id="KW-0170">Cobalt</keyword>
<dbReference type="InterPro" id="IPR001261">
    <property type="entry name" value="ArgE/DapE_CS"/>
</dbReference>